<dbReference type="GO" id="GO:0006811">
    <property type="term" value="P:monoatomic ion transport"/>
    <property type="evidence" value="ECO:0007669"/>
    <property type="project" value="UniProtKB-KW"/>
</dbReference>
<dbReference type="InterPro" id="IPR002528">
    <property type="entry name" value="MATE_fam"/>
</dbReference>
<feature type="transmembrane region" description="Helical" evidence="13">
    <location>
        <begin position="238"/>
        <end position="256"/>
    </location>
</feature>
<dbReference type="PANTHER" id="PTHR43298:SF2">
    <property type="entry name" value="FMN_FAD EXPORTER YEEO-RELATED"/>
    <property type="match status" value="1"/>
</dbReference>
<feature type="transmembrane region" description="Helical" evidence="13">
    <location>
        <begin position="321"/>
        <end position="340"/>
    </location>
</feature>
<accession>A0A174FIA0</accession>
<feature type="transmembrane region" description="Helical" evidence="13">
    <location>
        <begin position="136"/>
        <end position="153"/>
    </location>
</feature>
<keyword evidence="9 13" id="KW-1133">Transmembrane helix</keyword>
<keyword evidence="5" id="KW-0813">Transport</keyword>
<keyword evidence="6" id="KW-0050">Antiport</keyword>
<dbReference type="PIRSF" id="PIRSF006603">
    <property type="entry name" value="DinF"/>
    <property type="match status" value="1"/>
</dbReference>
<evidence type="ECO:0000256" key="3">
    <source>
        <dbReference type="ARBA" id="ARBA00010199"/>
    </source>
</evidence>
<evidence type="ECO:0000256" key="8">
    <source>
        <dbReference type="ARBA" id="ARBA00022692"/>
    </source>
</evidence>
<dbReference type="GO" id="GO:0042910">
    <property type="term" value="F:xenobiotic transmembrane transporter activity"/>
    <property type="evidence" value="ECO:0007669"/>
    <property type="project" value="InterPro"/>
</dbReference>
<evidence type="ECO:0000256" key="5">
    <source>
        <dbReference type="ARBA" id="ARBA00022448"/>
    </source>
</evidence>
<keyword evidence="7" id="KW-1003">Cell membrane</keyword>
<dbReference type="Pfam" id="PF01554">
    <property type="entry name" value="MatE"/>
    <property type="match status" value="2"/>
</dbReference>
<reference evidence="14 15" key="1">
    <citation type="submission" date="2015-09" db="EMBL/GenBank/DDBJ databases">
        <authorList>
            <consortium name="Pathogen Informatics"/>
        </authorList>
    </citation>
    <scope>NUCLEOTIDE SEQUENCE [LARGE SCALE GENOMIC DNA]</scope>
    <source>
        <strain evidence="14 15">2789STDY5608850</strain>
    </source>
</reference>
<sequence>MQNKQDFMKTKPVFPLLLSMAAPMVLSMLIQSLYNIVDSIFVARLGTEALTAVSLVYPLQNIVLSLSVGVGVGINSVIARKLGEQKPEEANKAASIGMGLTFIHCILIIIFGLLVTKPFLSIFTSDPQTLAWACRYSYIVLCFSAGSLIHICFEKIFQSVGAMFLTMISLLVGCITNIILDPILIFGLFGLPAMGVTGAAVATVTGQFCSLFVYLIIYGRKDIGIKISPKYFSFDKSTILQIYSVGIPSSLMLAAPSLMSGILNFMLAGFSDIYVAILGIYLKLQTFLYTPASGIVQALRPIAGYNYGAGEKERLHKIIRCSMLLVVAIMTAGTLAALVFPQQIFAVFIDDPALIGPGSTALRIISLGFIVSTVSVVYAGLFEALGCGKKSLLISLIRQIVIIIPLGFILSRIWGPVGIWVCFPIAEFLAAGMARIMVKKQNF</sequence>
<evidence type="ECO:0000256" key="10">
    <source>
        <dbReference type="ARBA" id="ARBA00023065"/>
    </source>
</evidence>
<name>A0A174FIA0_9FIRM</name>
<dbReference type="NCBIfam" id="TIGR00797">
    <property type="entry name" value="matE"/>
    <property type="match status" value="1"/>
</dbReference>
<dbReference type="PANTHER" id="PTHR43298">
    <property type="entry name" value="MULTIDRUG RESISTANCE PROTEIN NORM-RELATED"/>
    <property type="match status" value="1"/>
</dbReference>
<dbReference type="InterPro" id="IPR050222">
    <property type="entry name" value="MATE_MdtK"/>
</dbReference>
<dbReference type="GO" id="GO:0005886">
    <property type="term" value="C:plasma membrane"/>
    <property type="evidence" value="ECO:0007669"/>
    <property type="project" value="UniProtKB-SubCell"/>
</dbReference>
<feature type="transmembrane region" description="Helical" evidence="13">
    <location>
        <begin position="95"/>
        <end position="116"/>
    </location>
</feature>
<evidence type="ECO:0000313" key="15">
    <source>
        <dbReference type="Proteomes" id="UP000095651"/>
    </source>
</evidence>
<keyword evidence="8 13" id="KW-0812">Transmembrane</keyword>
<feature type="transmembrane region" description="Helical" evidence="13">
    <location>
        <begin position="165"/>
        <end position="189"/>
    </location>
</feature>
<feature type="transmembrane region" description="Helical" evidence="13">
    <location>
        <begin position="417"/>
        <end position="438"/>
    </location>
</feature>
<dbReference type="AlphaFoldDB" id="A0A174FIA0"/>
<evidence type="ECO:0000256" key="2">
    <source>
        <dbReference type="ARBA" id="ARBA00004651"/>
    </source>
</evidence>
<organism evidence="14 15">
    <name type="scientific">Hungatella hathewayi</name>
    <dbReference type="NCBI Taxonomy" id="154046"/>
    <lineage>
        <taxon>Bacteria</taxon>
        <taxon>Bacillati</taxon>
        <taxon>Bacillota</taxon>
        <taxon>Clostridia</taxon>
        <taxon>Lachnospirales</taxon>
        <taxon>Lachnospiraceae</taxon>
        <taxon>Hungatella</taxon>
    </lineage>
</organism>
<dbReference type="GO" id="GO:0015297">
    <property type="term" value="F:antiporter activity"/>
    <property type="evidence" value="ECO:0007669"/>
    <property type="project" value="UniProtKB-KW"/>
</dbReference>
<evidence type="ECO:0000313" key="14">
    <source>
        <dbReference type="EMBL" id="CUO49441.1"/>
    </source>
</evidence>
<feature type="transmembrane region" description="Helical" evidence="13">
    <location>
        <begin position="360"/>
        <end position="381"/>
    </location>
</feature>
<evidence type="ECO:0000256" key="13">
    <source>
        <dbReference type="SAM" id="Phobius"/>
    </source>
</evidence>
<evidence type="ECO:0000256" key="4">
    <source>
        <dbReference type="ARBA" id="ARBA00020268"/>
    </source>
</evidence>
<evidence type="ECO:0000256" key="7">
    <source>
        <dbReference type="ARBA" id="ARBA00022475"/>
    </source>
</evidence>
<dbReference type="EMBL" id="CYZE01000007">
    <property type="protein sequence ID" value="CUO49441.1"/>
    <property type="molecule type" value="Genomic_DNA"/>
</dbReference>
<feature type="transmembrane region" description="Helical" evidence="13">
    <location>
        <begin position="195"/>
        <end position="217"/>
    </location>
</feature>
<keyword evidence="10" id="KW-0406">Ion transport</keyword>
<evidence type="ECO:0000256" key="12">
    <source>
        <dbReference type="ARBA" id="ARBA00031636"/>
    </source>
</evidence>
<feature type="transmembrane region" description="Helical" evidence="13">
    <location>
        <begin position="12"/>
        <end position="34"/>
    </location>
</feature>
<protein>
    <recommendedName>
        <fullName evidence="4">Probable multidrug resistance protein NorM</fullName>
    </recommendedName>
    <alternativeName>
        <fullName evidence="12">Multidrug-efflux transporter</fullName>
    </alternativeName>
</protein>
<evidence type="ECO:0000256" key="11">
    <source>
        <dbReference type="ARBA" id="ARBA00023136"/>
    </source>
</evidence>
<proteinExistence type="inferred from homology"/>
<feature type="transmembrane region" description="Helical" evidence="13">
    <location>
        <begin position="54"/>
        <end position="74"/>
    </location>
</feature>
<keyword evidence="11 13" id="KW-0472">Membrane</keyword>
<evidence type="ECO:0000256" key="1">
    <source>
        <dbReference type="ARBA" id="ARBA00003408"/>
    </source>
</evidence>
<gene>
    <name evidence="14" type="primary">mepA_21</name>
    <name evidence="14" type="ORF">ERS852407_02992</name>
</gene>
<dbReference type="InterPro" id="IPR048279">
    <property type="entry name" value="MdtK-like"/>
</dbReference>
<feature type="transmembrane region" description="Helical" evidence="13">
    <location>
        <begin position="262"/>
        <end position="282"/>
    </location>
</feature>
<evidence type="ECO:0000256" key="6">
    <source>
        <dbReference type="ARBA" id="ARBA00022449"/>
    </source>
</evidence>
<dbReference type="RefSeq" id="WP_055656326.1">
    <property type="nucleotide sequence ID" value="NZ_CABIXC010000007.1"/>
</dbReference>
<comment type="similarity">
    <text evidence="3">Belongs to the multi antimicrobial extrusion (MATE) (TC 2.A.66.1) family.</text>
</comment>
<comment type="function">
    <text evidence="1">Multidrug efflux pump.</text>
</comment>
<dbReference type="Proteomes" id="UP000095651">
    <property type="component" value="Unassembled WGS sequence"/>
</dbReference>
<evidence type="ECO:0000256" key="9">
    <source>
        <dbReference type="ARBA" id="ARBA00022989"/>
    </source>
</evidence>
<comment type="subcellular location">
    <subcellularLocation>
        <location evidence="2">Cell membrane</location>
        <topology evidence="2">Multi-pass membrane protein</topology>
    </subcellularLocation>
</comment>
<feature type="transmembrane region" description="Helical" evidence="13">
    <location>
        <begin position="393"/>
        <end position="411"/>
    </location>
</feature>